<keyword evidence="1" id="KW-0812">Transmembrane</keyword>
<reference evidence="3" key="1">
    <citation type="submission" date="2018-07" db="EMBL/GenBank/DDBJ databases">
        <authorList>
            <person name="Quirk P.G."/>
            <person name="Krulwich T.A."/>
        </authorList>
    </citation>
    <scope>NUCLEOTIDE SEQUENCE</scope>
    <source>
        <strain evidence="3">Anand</strain>
    </source>
</reference>
<dbReference type="EMBL" id="UIVS01000002">
    <property type="protein sequence ID" value="SVP91294.1"/>
    <property type="molecule type" value="Genomic_DNA"/>
</dbReference>
<feature type="transmembrane region" description="Helical" evidence="1">
    <location>
        <begin position="258"/>
        <end position="281"/>
    </location>
</feature>
<evidence type="ECO:0000256" key="1">
    <source>
        <dbReference type="SAM" id="Phobius"/>
    </source>
</evidence>
<dbReference type="EMBL" id="UIVT01000002">
    <property type="protein sequence ID" value="SVP90767.1"/>
    <property type="molecule type" value="Genomic_DNA"/>
</dbReference>
<name>A0A3B0MN94_THEAN</name>
<dbReference type="AlphaFoldDB" id="A0A3B0MN94"/>
<organism evidence="3">
    <name type="scientific">Theileria annulata</name>
    <dbReference type="NCBI Taxonomy" id="5874"/>
    <lineage>
        <taxon>Eukaryota</taxon>
        <taxon>Sar</taxon>
        <taxon>Alveolata</taxon>
        <taxon>Apicomplexa</taxon>
        <taxon>Aconoidasida</taxon>
        <taxon>Piroplasmida</taxon>
        <taxon>Theileriidae</taxon>
        <taxon>Theileria</taxon>
    </lineage>
</organism>
<dbReference type="VEuPathDB" id="PiroplasmaDB:TA14580"/>
<sequence length="323" mass="36998">MKTPTRKELEKNLPKHVFLVLNKCLLLYTSLAKLELELFRIAGVLVENRISNLTIFNADGHLNRFLSLKYKDCSDRRLDFKSLTELCLAKNSYIVDDLDESCNTNHTLIYYINKVNNDLFISSHKNVGNSGRKGLTLVVIDNTHSHSKLLKLTPKPSFTNLNPNWIREKSKKGKIILEYQVPEESSVTHPEVQKELCTFDGVTVSLPDLLISIRLTLLDLIVFIFNYVYTLLLNKVCSLLKRIFSKVRLRRIKFDKELLKYALVIRLGDLFTGGMSVVHAFGASGVQPWFLSEAEIYEVFGLKTMHIVNCINQFANTVRRCGK</sequence>
<proteinExistence type="predicted"/>
<accession>A0A3B0MN94</accession>
<keyword evidence="1" id="KW-0472">Membrane</keyword>
<protein>
    <submittedName>
        <fullName evidence="3">Uncharacterized protein</fullName>
    </submittedName>
</protein>
<gene>
    <name evidence="2" type="ORF">TAT_000147800</name>
    <name evidence="3" type="ORF">TAV_000147900</name>
</gene>
<evidence type="ECO:0000313" key="3">
    <source>
        <dbReference type="EMBL" id="SVP91294.1"/>
    </source>
</evidence>
<keyword evidence="1" id="KW-1133">Transmembrane helix</keyword>
<evidence type="ECO:0000313" key="2">
    <source>
        <dbReference type="EMBL" id="SVP90767.1"/>
    </source>
</evidence>
<feature type="transmembrane region" description="Helical" evidence="1">
    <location>
        <begin position="215"/>
        <end position="237"/>
    </location>
</feature>